<dbReference type="Gene3D" id="1.20.120.80">
    <property type="entry name" value="Cytochrome c oxidase, subunit III, four-helix bundle"/>
    <property type="match status" value="1"/>
</dbReference>
<dbReference type="Proteomes" id="UP000318093">
    <property type="component" value="Unassembled WGS sequence"/>
</dbReference>
<keyword evidence="5 8" id="KW-1133">Transmembrane helix</keyword>
<evidence type="ECO:0000313" key="11">
    <source>
        <dbReference type="Proteomes" id="UP000318093"/>
    </source>
</evidence>
<evidence type="ECO:0000256" key="1">
    <source>
        <dbReference type="ARBA" id="ARBA00004651"/>
    </source>
</evidence>
<dbReference type="PANTHER" id="PTHR11403:SF2">
    <property type="entry name" value="CYTOCHROME BO(3) UBIQUINOL OXIDASE SUBUNIT 3"/>
    <property type="match status" value="1"/>
</dbReference>
<dbReference type="PANTHER" id="PTHR11403">
    <property type="entry name" value="CYTOCHROME C OXIDASE SUBUNIT III"/>
    <property type="match status" value="1"/>
</dbReference>
<dbReference type="InterPro" id="IPR024791">
    <property type="entry name" value="Cyt_c/ubiquinol_Oxase_su3"/>
</dbReference>
<dbReference type="InterPro" id="IPR013833">
    <property type="entry name" value="Cyt_c_oxidase_su3_a-hlx"/>
</dbReference>
<name>A0A537J3T7_9BACT</name>
<feature type="transmembrane region" description="Helical" evidence="8">
    <location>
        <begin position="31"/>
        <end position="52"/>
    </location>
</feature>
<dbReference type="InterPro" id="IPR035973">
    <property type="entry name" value="Cyt_c_oxidase_su3-like_sf"/>
</dbReference>
<feature type="domain" description="Heme-copper oxidase subunit III family profile" evidence="9">
    <location>
        <begin position="30"/>
        <end position="207"/>
    </location>
</feature>
<organism evidence="10 11">
    <name type="scientific">Candidatus Segetimicrobium genomatis</name>
    <dbReference type="NCBI Taxonomy" id="2569760"/>
    <lineage>
        <taxon>Bacteria</taxon>
        <taxon>Bacillati</taxon>
        <taxon>Candidatus Sysuimicrobiota</taxon>
        <taxon>Candidatus Sysuimicrobiia</taxon>
        <taxon>Candidatus Sysuimicrobiales</taxon>
        <taxon>Candidatus Segetimicrobiaceae</taxon>
        <taxon>Candidatus Segetimicrobium</taxon>
    </lineage>
</organism>
<feature type="transmembrane region" description="Helical" evidence="8">
    <location>
        <begin position="141"/>
        <end position="167"/>
    </location>
</feature>
<evidence type="ECO:0000256" key="6">
    <source>
        <dbReference type="ARBA" id="ARBA00023136"/>
    </source>
</evidence>
<keyword evidence="4 7" id="KW-0812">Transmembrane</keyword>
<accession>A0A537J3T7</accession>
<sequence>MTSAVGTRERETLGARWGGGRSPWDVGWPKLMMWLFLISDAMTFAAMLIGLWVTRLAGRSWPNRLEIIDLHFVAAMTVILICSSTTMAMAVYAIRRGERRQTVWFLAATIFAGLVFAGMQAKEWSHFIAEGARLTGNPWGIPAFSFSFFVITGLHGAHVLAGIVYLWAIADRVARGRSSAEGVEVAGLYWGFVDLVWVFIWSSIYLL</sequence>
<dbReference type="GO" id="GO:0019646">
    <property type="term" value="P:aerobic electron transport chain"/>
    <property type="evidence" value="ECO:0007669"/>
    <property type="project" value="InterPro"/>
</dbReference>
<gene>
    <name evidence="10" type="ORF">E6H03_12850</name>
</gene>
<proteinExistence type="inferred from homology"/>
<comment type="similarity">
    <text evidence="2 7">Belongs to the cytochrome c oxidase subunit 3 family.</text>
</comment>
<protein>
    <submittedName>
        <fullName evidence="10">Cytochrome oxidase subunit III</fullName>
    </submittedName>
</protein>
<dbReference type="PROSITE" id="PS50253">
    <property type="entry name" value="COX3"/>
    <property type="match status" value="1"/>
</dbReference>
<evidence type="ECO:0000256" key="8">
    <source>
        <dbReference type="SAM" id="Phobius"/>
    </source>
</evidence>
<feature type="transmembrane region" description="Helical" evidence="8">
    <location>
        <begin position="103"/>
        <end position="121"/>
    </location>
</feature>
<dbReference type="SUPFAM" id="SSF81452">
    <property type="entry name" value="Cytochrome c oxidase subunit III-like"/>
    <property type="match status" value="1"/>
</dbReference>
<dbReference type="GO" id="GO:0004129">
    <property type="term" value="F:cytochrome-c oxidase activity"/>
    <property type="evidence" value="ECO:0007669"/>
    <property type="project" value="InterPro"/>
</dbReference>
<feature type="transmembrane region" description="Helical" evidence="8">
    <location>
        <begin position="188"/>
        <end position="206"/>
    </location>
</feature>
<keyword evidence="3" id="KW-1003">Cell membrane</keyword>
<comment type="caution">
    <text evidence="10">The sequence shown here is derived from an EMBL/GenBank/DDBJ whole genome shotgun (WGS) entry which is preliminary data.</text>
</comment>
<evidence type="ECO:0000256" key="7">
    <source>
        <dbReference type="RuleBase" id="RU003376"/>
    </source>
</evidence>
<dbReference type="GO" id="GO:0005886">
    <property type="term" value="C:plasma membrane"/>
    <property type="evidence" value="ECO:0007669"/>
    <property type="project" value="UniProtKB-SubCell"/>
</dbReference>
<feature type="transmembrane region" description="Helical" evidence="8">
    <location>
        <begin position="72"/>
        <end position="94"/>
    </location>
</feature>
<evidence type="ECO:0000256" key="4">
    <source>
        <dbReference type="ARBA" id="ARBA00022692"/>
    </source>
</evidence>
<dbReference type="AlphaFoldDB" id="A0A537J3T7"/>
<dbReference type="InterPro" id="IPR000298">
    <property type="entry name" value="Cyt_c_oxidase-like_su3"/>
</dbReference>
<reference evidence="10 11" key="1">
    <citation type="journal article" date="2019" name="Nat. Microbiol.">
        <title>Mediterranean grassland soil C-N compound turnover is dependent on rainfall and depth, and is mediated by genomically divergent microorganisms.</title>
        <authorList>
            <person name="Diamond S."/>
            <person name="Andeer P.F."/>
            <person name="Li Z."/>
            <person name="Crits-Christoph A."/>
            <person name="Burstein D."/>
            <person name="Anantharaman K."/>
            <person name="Lane K.R."/>
            <person name="Thomas B.C."/>
            <person name="Pan C."/>
            <person name="Northen T.R."/>
            <person name="Banfield J.F."/>
        </authorList>
    </citation>
    <scope>NUCLEOTIDE SEQUENCE [LARGE SCALE GENOMIC DNA]</scope>
    <source>
        <strain evidence="10">NP_6</strain>
    </source>
</reference>
<keyword evidence="6 8" id="KW-0472">Membrane</keyword>
<evidence type="ECO:0000256" key="3">
    <source>
        <dbReference type="ARBA" id="ARBA00022475"/>
    </source>
</evidence>
<dbReference type="EMBL" id="VBAN01000459">
    <property type="protein sequence ID" value="TMI78002.1"/>
    <property type="molecule type" value="Genomic_DNA"/>
</dbReference>
<evidence type="ECO:0000259" key="9">
    <source>
        <dbReference type="PROSITE" id="PS50253"/>
    </source>
</evidence>
<evidence type="ECO:0000313" key="10">
    <source>
        <dbReference type="EMBL" id="TMI78002.1"/>
    </source>
</evidence>
<dbReference type="Pfam" id="PF00510">
    <property type="entry name" value="COX3"/>
    <property type="match status" value="1"/>
</dbReference>
<evidence type="ECO:0000256" key="2">
    <source>
        <dbReference type="ARBA" id="ARBA00010581"/>
    </source>
</evidence>
<evidence type="ECO:0000256" key="5">
    <source>
        <dbReference type="ARBA" id="ARBA00022989"/>
    </source>
</evidence>
<comment type="subcellular location">
    <subcellularLocation>
        <location evidence="1 7">Cell membrane</location>
        <topology evidence="1 7">Multi-pass membrane protein</topology>
    </subcellularLocation>
</comment>